<evidence type="ECO:0000313" key="3">
    <source>
        <dbReference type="Proteomes" id="UP000643405"/>
    </source>
</evidence>
<keyword evidence="3" id="KW-1185">Reference proteome</keyword>
<feature type="domain" description="Phosphodiester glycosidase" evidence="1">
    <location>
        <begin position="82"/>
        <end position="228"/>
    </location>
</feature>
<keyword evidence="2" id="KW-0378">Hydrolase</keyword>
<accession>A0A8J6PQ80</accession>
<dbReference type="Proteomes" id="UP000643405">
    <property type="component" value="Unassembled WGS sequence"/>
</dbReference>
<dbReference type="InterPro" id="IPR018711">
    <property type="entry name" value="NAGPA"/>
</dbReference>
<dbReference type="Pfam" id="PF09992">
    <property type="entry name" value="NAGPA"/>
    <property type="match status" value="1"/>
</dbReference>
<evidence type="ECO:0000313" key="2">
    <source>
        <dbReference type="EMBL" id="MBD0416632.1"/>
    </source>
</evidence>
<sequence length="251" mass="27116">MILVGGASLRLGMAPPRKIAQTDAQLPAPCRKLRFEAVDYIVCTIDMQRLDIQMSLNDEAGKPYRSLKRHDAIMAQKFRRPILSMNAGMYHEDVSAVGLLVEHGRETHPIELADGEGNFFLKPNGVFSVGNDGTAAISESSAYAAVPRNAAFATQSGPMLVINGALHPRFEPDGASRFIRNGVGVRDPNTVVLAISRQPVSFGSFARLFRNELDCPNALYFDGVVSAMTNGTEHVIGGGYPAGPILSVFEK</sequence>
<comment type="caution">
    <text evidence="2">The sequence shown here is derived from an EMBL/GenBank/DDBJ whole genome shotgun (WGS) entry which is preliminary data.</text>
</comment>
<dbReference type="AlphaFoldDB" id="A0A8J6PQ80"/>
<evidence type="ECO:0000259" key="1">
    <source>
        <dbReference type="Pfam" id="PF09992"/>
    </source>
</evidence>
<name>A0A8J6PQ80_9HYPH</name>
<gene>
    <name evidence="2" type="ORF">ICI42_18425</name>
</gene>
<reference evidence="2" key="1">
    <citation type="submission" date="2020-09" db="EMBL/GenBank/DDBJ databases">
        <title>Genome seq and assembly of Tianweitania sp.</title>
        <authorList>
            <person name="Chhetri G."/>
        </authorList>
    </citation>
    <scope>NUCLEOTIDE SEQUENCE</scope>
    <source>
        <strain evidence="2">Rool2</strain>
    </source>
</reference>
<proteinExistence type="predicted"/>
<keyword evidence="2" id="KW-0326">Glycosidase</keyword>
<dbReference type="GO" id="GO:0016798">
    <property type="term" value="F:hydrolase activity, acting on glycosyl bonds"/>
    <property type="evidence" value="ECO:0007669"/>
    <property type="project" value="UniProtKB-KW"/>
</dbReference>
<protein>
    <submittedName>
        <fullName evidence="2">Phosphodiester glycosidase family protein</fullName>
    </submittedName>
</protein>
<organism evidence="2 3">
    <name type="scientific">Oryzicola mucosus</name>
    <dbReference type="NCBI Taxonomy" id="2767425"/>
    <lineage>
        <taxon>Bacteria</taxon>
        <taxon>Pseudomonadati</taxon>
        <taxon>Pseudomonadota</taxon>
        <taxon>Alphaproteobacteria</taxon>
        <taxon>Hyphomicrobiales</taxon>
        <taxon>Phyllobacteriaceae</taxon>
        <taxon>Oryzicola</taxon>
    </lineage>
</organism>
<dbReference type="EMBL" id="JACVVX010000006">
    <property type="protein sequence ID" value="MBD0416632.1"/>
    <property type="molecule type" value="Genomic_DNA"/>
</dbReference>